<evidence type="ECO:0000313" key="1">
    <source>
        <dbReference type="EMBL" id="MFC4726768.1"/>
    </source>
</evidence>
<name>A0ABV9NJK9_9GAMM</name>
<keyword evidence="2" id="KW-1185">Reference proteome</keyword>
<gene>
    <name evidence="1" type="ORF">ACFO3Q_01060</name>
</gene>
<dbReference type="RefSeq" id="WP_377002714.1">
    <property type="nucleotide sequence ID" value="NZ_JBHSGG010000002.1"/>
</dbReference>
<evidence type="ECO:0008006" key="3">
    <source>
        <dbReference type="Google" id="ProtNLM"/>
    </source>
</evidence>
<dbReference type="EMBL" id="JBHSGG010000002">
    <property type="protein sequence ID" value="MFC4726768.1"/>
    <property type="molecule type" value="Genomic_DNA"/>
</dbReference>
<protein>
    <recommendedName>
        <fullName evidence="3">DUF1876 domain-containing protein</fullName>
    </recommendedName>
</protein>
<sequence length="90" mass="10239">MADSFTRHETYEGYAIAIRARRDADADGWELRVDVLNPEGVRCAPSNRLHDVHGETEADVAEVGFERARQIVYEVQQYGLEHLTRPPAED</sequence>
<proteinExistence type="predicted"/>
<accession>A0ABV9NJK9</accession>
<dbReference type="Proteomes" id="UP001595892">
    <property type="component" value="Unassembled WGS sequence"/>
</dbReference>
<evidence type="ECO:0000313" key="2">
    <source>
        <dbReference type="Proteomes" id="UP001595892"/>
    </source>
</evidence>
<comment type="caution">
    <text evidence="1">The sequence shown here is derived from an EMBL/GenBank/DDBJ whole genome shotgun (WGS) entry which is preliminary data.</text>
</comment>
<organism evidence="1 2">
    <name type="scientific">Coralloluteibacterium thermophilum</name>
    <dbReference type="NCBI Taxonomy" id="2707049"/>
    <lineage>
        <taxon>Bacteria</taxon>
        <taxon>Pseudomonadati</taxon>
        <taxon>Pseudomonadota</taxon>
        <taxon>Gammaproteobacteria</taxon>
        <taxon>Lysobacterales</taxon>
        <taxon>Lysobacteraceae</taxon>
        <taxon>Coralloluteibacterium</taxon>
    </lineage>
</organism>
<reference evidence="2" key="1">
    <citation type="journal article" date="2019" name="Int. J. Syst. Evol. Microbiol.">
        <title>The Global Catalogue of Microorganisms (GCM) 10K type strain sequencing project: providing services to taxonomists for standard genome sequencing and annotation.</title>
        <authorList>
            <consortium name="The Broad Institute Genomics Platform"/>
            <consortium name="The Broad Institute Genome Sequencing Center for Infectious Disease"/>
            <person name="Wu L."/>
            <person name="Ma J."/>
        </authorList>
    </citation>
    <scope>NUCLEOTIDE SEQUENCE [LARGE SCALE GENOMIC DNA]</scope>
    <source>
        <strain evidence="2">CGMCC 1.13574</strain>
    </source>
</reference>